<feature type="domain" description="EXPERA" evidence="7">
    <location>
        <begin position="10"/>
        <end position="167"/>
    </location>
</feature>
<evidence type="ECO:0000313" key="9">
    <source>
        <dbReference type="Proteomes" id="UP000714275"/>
    </source>
</evidence>
<name>A0A9P7CVF8_9AGAM</name>
<dbReference type="GO" id="GO:0005783">
    <property type="term" value="C:endoplasmic reticulum"/>
    <property type="evidence" value="ECO:0007669"/>
    <property type="project" value="TreeGrafter"/>
</dbReference>
<dbReference type="EMBL" id="JABBWD010000342">
    <property type="protein sequence ID" value="KAG1761532.1"/>
    <property type="molecule type" value="Genomic_DNA"/>
</dbReference>
<keyword evidence="2 5" id="KW-0812">Transmembrane</keyword>
<evidence type="ECO:0000256" key="3">
    <source>
        <dbReference type="ARBA" id="ARBA00022989"/>
    </source>
</evidence>
<dbReference type="OrthoDB" id="433124at2759"/>
<evidence type="ECO:0000256" key="5">
    <source>
        <dbReference type="PROSITE-ProRule" id="PRU01087"/>
    </source>
</evidence>
<dbReference type="InterPro" id="IPR033118">
    <property type="entry name" value="EXPERA"/>
</dbReference>
<dbReference type="InterPro" id="IPR051987">
    <property type="entry name" value="Sigma-2_receptor-like"/>
</dbReference>
<accession>A0A9P7CVF8</accession>
<evidence type="ECO:0000256" key="6">
    <source>
        <dbReference type="SAM" id="Phobius"/>
    </source>
</evidence>
<feature type="transmembrane region" description="Helical" evidence="6">
    <location>
        <begin position="147"/>
        <end position="168"/>
    </location>
</feature>
<proteinExistence type="predicted"/>
<feature type="transmembrane region" description="Helical" evidence="6">
    <location>
        <begin position="12"/>
        <end position="34"/>
    </location>
</feature>
<keyword evidence="9" id="KW-1185">Reference proteome</keyword>
<dbReference type="GO" id="GO:0016020">
    <property type="term" value="C:membrane"/>
    <property type="evidence" value="ECO:0007669"/>
    <property type="project" value="UniProtKB-SubCell"/>
</dbReference>
<dbReference type="AlphaFoldDB" id="A0A9P7CVF8"/>
<evidence type="ECO:0000259" key="7">
    <source>
        <dbReference type="PROSITE" id="PS51751"/>
    </source>
</evidence>
<gene>
    <name evidence="8" type="ORF">EV702DRAFT_984736</name>
</gene>
<evidence type="ECO:0000313" key="8">
    <source>
        <dbReference type="EMBL" id="KAG1761532.1"/>
    </source>
</evidence>
<protein>
    <recommendedName>
        <fullName evidence="7">EXPERA domain-containing protein</fullName>
    </recommendedName>
</protein>
<evidence type="ECO:0000256" key="2">
    <source>
        <dbReference type="ARBA" id="ARBA00022692"/>
    </source>
</evidence>
<dbReference type="PANTHER" id="PTHR31204:SF1">
    <property type="entry name" value="SIGMA INTRACELLULAR RECEPTOR 2"/>
    <property type="match status" value="1"/>
</dbReference>
<feature type="transmembrane region" description="Helical" evidence="6">
    <location>
        <begin position="73"/>
        <end position="92"/>
    </location>
</feature>
<dbReference type="Proteomes" id="UP000714275">
    <property type="component" value="Unassembled WGS sequence"/>
</dbReference>
<comment type="subcellular location">
    <subcellularLocation>
        <location evidence="1">Membrane</location>
        <topology evidence="1">Multi-pass membrane protein</topology>
    </subcellularLocation>
</comment>
<evidence type="ECO:0000256" key="1">
    <source>
        <dbReference type="ARBA" id="ARBA00004141"/>
    </source>
</evidence>
<organism evidence="8 9">
    <name type="scientific">Suillus placidus</name>
    <dbReference type="NCBI Taxonomy" id="48579"/>
    <lineage>
        <taxon>Eukaryota</taxon>
        <taxon>Fungi</taxon>
        <taxon>Dikarya</taxon>
        <taxon>Basidiomycota</taxon>
        <taxon>Agaricomycotina</taxon>
        <taxon>Agaricomycetes</taxon>
        <taxon>Agaricomycetidae</taxon>
        <taxon>Boletales</taxon>
        <taxon>Suillineae</taxon>
        <taxon>Suillaceae</taxon>
        <taxon>Suillus</taxon>
    </lineage>
</organism>
<reference evidence="8" key="1">
    <citation type="journal article" date="2020" name="New Phytol.">
        <title>Comparative genomics reveals dynamic genome evolution in host specialist ectomycorrhizal fungi.</title>
        <authorList>
            <person name="Lofgren L.A."/>
            <person name="Nguyen N.H."/>
            <person name="Vilgalys R."/>
            <person name="Ruytinx J."/>
            <person name="Liao H.L."/>
            <person name="Branco S."/>
            <person name="Kuo A."/>
            <person name="LaButti K."/>
            <person name="Lipzen A."/>
            <person name="Andreopoulos W."/>
            <person name="Pangilinan J."/>
            <person name="Riley R."/>
            <person name="Hundley H."/>
            <person name="Na H."/>
            <person name="Barry K."/>
            <person name="Grigoriev I.V."/>
            <person name="Stajich J.E."/>
            <person name="Kennedy P.G."/>
        </authorList>
    </citation>
    <scope>NUCLEOTIDE SEQUENCE</scope>
    <source>
        <strain evidence="8">DOB743</strain>
    </source>
</reference>
<dbReference type="Pfam" id="PF05241">
    <property type="entry name" value="EBP"/>
    <property type="match status" value="1"/>
</dbReference>
<keyword evidence="4 5" id="KW-0472">Membrane</keyword>
<dbReference type="PROSITE" id="PS51751">
    <property type="entry name" value="EXPERA"/>
    <property type="match status" value="1"/>
</dbReference>
<feature type="transmembrane region" description="Helical" evidence="6">
    <location>
        <begin position="104"/>
        <end position="127"/>
    </location>
</feature>
<evidence type="ECO:0000256" key="4">
    <source>
        <dbReference type="ARBA" id="ARBA00023136"/>
    </source>
</evidence>
<keyword evidence="3 5" id="KW-1133">Transmembrane helix</keyword>
<sequence>MPLPITSRPLDLVYFAFFLVHIPATLLIDLQALYPPSLTPYFIRALPQLYVQMSNDPLIGVALGMLGDSKPFIWFKTFLAVEALFQLPVFVLGARGLWRDSRSIYVLLLIYAASTTTTTLPCLSVLLTTPTTSAQTIANKVVSVTTFQRFLLLSSYIPFFVIPFIMMVDMASRLSKLITTGIDAADDIKKSSLRTTTSMPSLSAPFLNPINLLCPR</sequence>
<dbReference type="PANTHER" id="PTHR31204">
    <property type="entry name" value="SIGMA INTRACELLULAR RECEPTOR 2"/>
    <property type="match status" value="1"/>
</dbReference>
<comment type="caution">
    <text evidence="8">The sequence shown here is derived from an EMBL/GenBank/DDBJ whole genome shotgun (WGS) entry which is preliminary data.</text>
</comment>